<evidence type="ECO:0000313" key="3">
    <source>
        <dbReference type="Proteomes" id="UP000669179"/>
    </source>
</evidence>
<feature type="region of interest" description="Disordered" evidence="1">
    <location>
        <begin position="1"/>
        <end position="24"/>
    </location>
</feature>
<accession>A0A939T1Y7</accession>
<proteinExistence type="predicted"/>
<dbReference type="Proteomes" id="UP000669179">
    <property type="component" value="Unassembled WGS sequence"/>
</dbReference>
<gene>
    <name evidence="2" type="ORF">J4573_15645</name>
</gene>
<protein>
    <submittedName>
        <fullName evidence="2">Uncharacterized protein</fullName>
    </submittedName>
</protein>
<reference evidence="2" key="1">
    <citation type="submission" date="2021-03" db="EMBL/GenBank/DDBJ databases">
        <authorList>
            <person name="Kanchanasin P."/>
            <person name="Saeng-In P."/>
            <person name="Phongsopitanun W."/>
            <person name="Yuki M."/>
            <person name="Kudo T."/>
            <person name="Ohkuma M."/>
            <person name="Tanasupawat S."/>
        </authorList>
    </citation>
    <scope>NUCLEOTIDE SEQUENCE</scope>
    <source>
        <strain evidence="2">GKU 128</strain>
    </source>
</reference>
<comment type="caution">
    <text evidence="2">The sequence shown here is derived from an EMBL/GenBank/DDBJ whole genome shotgun (WGS) entry which is preliminary data.</text>
</comment>
<evidence type="ECO:0000256" key="1">
    <source>
        <dbReference type="SAM" id="MobiDB-lite"/>
    </source>
</evidence>
<dbReference type="AlphaFoldDB" id="A0A939T1Y7"/>
<feature type="region of interest" description="Disordered" evidence="1">
    <location>
        <begin position="75"/>
        <end position="101"/>
    </location>
</feature>
<dbReference type="EMBL" id="JAGEOJ010000006">
    <property type="protein sequence ID" value="MBO2448536.1"/>
    <property type="molecule type" value="Genomic_DNA"/>
</dbReference>
<sequence>MKFAQCMRANGIDVPDPKPGDKAGWRLEKGQDRGKLEGALKKCQGYLQAGGKMPDLKDPKVRDAMTRFAQCMREHGVDMPDPGPDGSFKVGGMAGVSQEKAEKARDACRSFLPGDLGKR</sequence>
<evidence type="ECO:0000313" key="2">
    <source>
        <dbReference type="EMBL" id="MBO2448536.1"/>
    </source>
</evidence>
<organism evidence="2 3">
    <name type="scientific">Actinomadura barringtoniae</name>
    <dbReference type="NCBI Taxonomy" id="1427535"/>
    <lineage>
        <taxon>Bacteria</taxon>
        <taxon>Bacillati</taxon>
        <taxon>Actinomycetota</taxon>
        <taxon>Actinomycetes</taxon>
        <taxon>Streptosporangiales</taxon>
        <taxon>Thermomonosporaceae</taxon>
        <taxon>Actinomadura</taxon>
    </lineage>
</organism>
<dbReference type="RefSeq" id="WP_208256209.1">
    <property type="nucleotide sequence ID" value="NZ_JAGEOJ010000006.1"/>
</dbReference>
<keyword evidence="3" id="KW-1185">Reference proteome</keyword>
<name>A0A939T1Y7_9ACTN</name>
<feature type="compositionally biased region" description="Basic and acidic residues" evidence="1">
    <location>
        <begin position="15"/>
        <end position="24"/>
    </location>
</feature>